<evidence type="ECO:0000256" key="8">
    <source>
        <dbReference type="ARBA" id="ARBA00049047"/>
    </source>
</evidence>
<evidence type="ECO:0000256" key="4">
    <source>
        <dbReference type="ARBA" id="ARBA00022605"/>
    </source>
</evidence>
<proteinExistence type="predicted"/>
<dbReference type="PANTHER" id="PTHR43406">
    <property type="entry name" value="TRYPTOPHAN SYNTHASE, ALPHA CHAIN"/>
    <property type="match status" value="1"/>
</dbReference>
<organism evidence="9 10">
    <name type="scientific">Lachnoanaerobaculum orale</name>
    <dbReference type="NCBI Taxonomy" id="979627"/>
    <lineage>
        <taxon>Bacteria</taxon>
        <taxon>Bacillati</taxon>
        <taxon>Bacillota</taxon>
        <taxon>Clostridia</taxon>
        <taxon>Lachnospirales</taxon>
        <taxon>Lachnospiraceae</taxon>
        <taxon>Lachnoanaerobaculum</taxon>
    </lineage>
</organism>
<keyword evidence="5" id="KW-0822">Tryptophan biosynthesis</keyword>
<evidence type="ECO:0000313" key="9">
    <source>
        <dbReference type="EMBL" id="RRJ15676.1"/>
    </source>
</evidence>
<evidence type="ECO:0000313" key="10">
    <source>
        <dbReference type="Proteomes" id="UP000276982"/>
    </source>
</evidence>
<evidence type="ECO:0000256" key="7">
    <source>
        <dbReference type="ARBA" id="ARBA00023239"/>
    </source>
</evidence>
<dbReference type="InterPro" id="IPR013785">
    <property type="entry name" value="Aldolase_TIM"/>
</dbReference>
<reference evidence="9 10" key="1">
    <citation type="submission" date="2018-11" db="EMBL/GenBank/DDBJ databases">
        <title>Genome sequencing of Lachnoanaerobaculum orale DSM 24553T.</title>
        <authorList>
            <person name="Kook J.-K."/>
            <person name="Park S.-N."/>
            <person name="Lim Y.K."/>
        </authorList>
    </citation>
    <scope>NUCLEOTIDE SEQUENCE [LARGE SCALE GENOMIC DNA]</scope>
    <source>
        <strain evidence="9 10">DSM 24553</strain>
    </source>
</reference>
<evidence type="ECO:0000256" key="5">
    <source>
        <dbReference type="ARBA" id="ARBA00022822"/>
    </source>
</evidence>
<gene>
    <name evidence="9" type="ORF">EHW90_01105</name>
</gene>
<dbReference type="InterPro" id="IPR011060">
    <property type="entry name" value="RibuloseP-bd_barrel"/>
</dbReference>
<evidence type="ECO:0000256" key="1">
    <source>
        <dbReference type="ARBA" id="ARBA00004733"/>
    </source>
</evidence>
<sequence length="239" mass="27081">MEIICYLSSGYPTIESSIEVANDYAKAGCKIIEVDFPSRDPYLEGEYIADRMKKALENCDDYNKYMDFIVSLKRNLPDVKLLVLAYENTVEEIGVDKFIRFCLDNDLKDILLVGLKDDTIKNKIISAGLLVSCYVQFHLPEEEIDLAKRSNGFVYLQAKPYIDQILHPKYKTLKDAIGYLRELGIDRPIYCGVGVHEPKDVTTVKEAGGDAAFVGSAILKLHDDRNAMMEKIKEFKAMC</sequence>
<keyword evidence="6" id="KW-0057">Aromatic amino acid biosynthesis</keyword>
<dbReference type="GO" id="GO:0005829">
    <property type="term" value="C:cytosol"/>
    <property type="evidence" value="ECO:0007669"/>
    <property type="project" value="TreeGrafter"/>
</dbReference>
<dbReference type="PANTHER" id="PTHR43406:SF1">
    <property type="entry name" value="TRYPTOPHAN SYNTHASE ALPHA CHAIN, CHLOROPLASTIC"/>
    <property type="match status" value="1"/>
</dbReference>
<dbReference type="GO" id="GO:0004834">
    <property type="term" value="F:tryptophan synthase activity"/>
    <property type="evidence" value="ECO:0007669"/>
    <property type="project" value="UniProtKB-EC"/>
</dbReference>
<protein>
    <recommendedName>
        <fullName evidence="3">tryptophan synthase</fullName>
        <ecNumber evidence="3">4.2.1.20</ecNumber>
    </recommendedName>
</protein>
<keyword evidence="10" id="KW-1185">Reference proteome</keyword>
<keyword evidence="7" id="KW-0456">Lyase</keyword>
<dbReference type="InterPro" id="IPR002028">
    <property type="entry name" value="Trp_synthase_suA"/>
</dbReference>
<dbReference type="Proteomes" id="UP000276982">
    <property type="component" value="Unassembled WGS sequence"/>
</dbReference>
<dbReference type="UniPathway" id="UPA00035">
    <property type="reaction ID" value="UER00044"/>
</dbReference>
<evidence type="ECO:0000256" key="6">
    <source>
        <dbReference type="ARBA" id="ARBA00023141"/>
    </source>
</evidence>
<comment type="catalytic activity">
    <reaction evidence="8">
        <text>(1S,2R)-1-C-(indol-3-yl)glycerol 3-phosphate + L-serine = D-glyceraldehyde 3-phosphate + L-tryptophan + H2O</text>
        <dbReference type="Rhea" id="RHEA:10532"/>
        <dbReference type="ChEBI" id="CHEBI:15377"/>
        <dbReference type="ChEBI" id="CHEBI:33384"/>
        <dbReference type="ChEBI" id="CHEBI:57912"/>
        <dbReference type="ChEBI" id="CHEBI:58866"/>
        <dbReference type="ChEBI" id="CHEBI:59776"/>
        <dbReference type="EC" id="4.2.1.20"/>
    </reaction>
</comment>
<evidence type="ECO:0000256" key="3">
    <source>
        <dbReference type="ARBA" id="ARBA00012043"/>
    </source>
</evidence>
<accession>A0A3P3Q374</accession>
<name>A0A3P3Q374_9FIRM</name>
<dbReference type="AlphaFoldDB" id="A0A3P3Q374"/>
<comment type="subunit">
    <text evidence="2">Tetramer of two alpha and two beta chains.</text>
</comment>
<dbReference type="EC" id="4.2.1.20" evidence="3"/>
<dbReference type="Gene3D" id="3.20.20.70">
    <property type="entry name" value="Aldolase class I"/>
    <property type="match status" value="1"/>
</dbReference>
<dbReference type="Pfam" id="PF00290">
    <property type="entry name" value="Trp_syntA"/>
    <property type="match status" value="1"/>
</dbReference>
<dbReference type="EMBL" id="RRCM01000001">
    <property type="protein sequence ID" value="RRJ15676.1"/>
    <property type="molecule type" value="Genomic_DNA"/>
</dbReference>
<evidence type="ECO:0000256" key="2">
    <source>
        <dbReference type="ARBA" id="ARBA00011270"/>
    </source>
</evidence>
<keyword evidence="4" id="KW-0028">Amino-acid biosynthesis</keyword>
<dbReference type="RefSeq" id="WP_124950562.1">
    <property type="nucleotide sequence ID" value="NZ_RRCM01000001.1"/>
</dbReference>
<comment type="pathway">
    <text evidence="1">Amino-acid biosynthesis; L-tryptophan biosynthesis; L-tryptophan from chorismate: step 5/5.</text>
</comment>
<comment type="caution">
    <text evidence="9">The sequence shown here is derived from an EMBL/GenBank/DDBJ whole genome shotgun (WGS) entry which is preliminary data.</text>
</comment>
<dbReference type="SUPFAM" id="SSF51366">
    <property type="entry name" value="Ribulose-phoshate binding barrel"/>
    <property type="match status" value="1"/>
</dbReference>